<dbReference type="AlphaFoldDB" id="A0A2T6ZGY8"/>
<dbReference type="Proteomes" id="UP000244722">
    <property type="component" value="Unassembled WGS sequence"/>
</dbReference>
<evidence type="ECO:0000256" key="1">
    <source>
        <dbReference type="SAM" id="MobiDB-lite"/>
    </source>
</evidence>
<protein>
    <submittedName>
        <fullName evidence="2">Uncharacterized protein</fullName>
    </submittedName>
</protein>
<name>A0A2T6ZGY8_TUBBO</name>
<gene>
    <name evidence="2" type="ORF">B9Z19DRAFT_1110522</name>
</gene>
<accession>A0A2T6ZGY8</accession>
<sequence length="141" mass="15340">MDHVEGSYRNVAAATVKPVIGGPRTWLAPHEFSLISFDNSGYRQPLPPALGDLPLHLDHDGYFSVNGSLDLTVSPPQTSLAPVSHCNESTFRPLITDITGFSGENSHTTPNPHSGYLDADTISKGTRARSERRSYHCREPG</sequence>
<organism evidence="2 3">
    <name type="scientific">Tuber borchii</name>
    <name type="common">White truffle</name>
    <dbReference type="NCBI Taxonomy" id="42251"/>
    <lineage>
        <taxon>Eukaryota</taxon>
        <taxon>Fungi</taxon>
        <taxon>Dikarya</taxon>
        <taxon>Ascomycota</taxon>
        <taxon>Pezizomycotina</taxon>
        <taxon>Pezizomycetes</taxon>
        <taxon>Pezizales</taxon>
        <taxon>Tuberaceae</taxon>
        <taxon>Tuber</taxon>
    </lineage>
</organism>
<feature type="compositionally biased region" description="Basic and acidic residues" evidence="1">
    <location>
        <begin position="128"/>
        <end position="141"/>
    </location>
</feature>
<evidence type="ECO:0000313" key="3">
    <source>
        <dbReference type="Proteomes" id="UP000244722"/>
    </source>
</evidence>
<reference evidence="2 3" key="1">
    <citation type="submission" date="2017-04" db="EMBL/GenBank/DDBJ databases">
        <title>Draft genome sequence of Tuber borchii Vittad., a whitish edible truffle.</title>
        <authorList>
            <consortium name="DOE Joint Genome Institute"/>
            <person name="Murat C."/>
            <person name="Kuo A."/>
            <person name="Barry K.W."/>
            <person name="Clum A."/>
            <person name="Dockter R.B."/>
            <person name="Fauchery L."/>
            <person name="Iotti M."/>
            <person name="Kohler A."/>
            <person name="Labutti K."/>
            <person name="Lindquist E.A."/>
            <person name="Lipzen A."/>
            <person name="Ohm R.A."/>
            <person name="Wang M."/>
            <person name="Grigoriev I.V."/>
            <person name="Zambonelli A."/>
            <person name="Martin F.M."/>
        </authorList>
    </citation>
    <scope>NUCLEOTIDE SEQUENCE [LARGE SCALE GENOMIC DNA]</scope>
    <source>
        <strain evidence="2 3">Tbo3840</strain>
    </source>
</reference>
<comment type="caution">
    <text evidence="2">The sequence shown here is derived from an EMBL/GenBank/DDBJ whole genome shotgun (WGS) entry which is preliminary data.</text>
</comment>
<dbReference type="EMBL" id="NESQ01000280">
    <property type="protein sequence ID" value="PUU74674.1"/>
    <property type="molecule type" value="Genomic_DNA"/>
</dbReference>
<feature type="compositionally biased region" description="Polar residues" evidence="1">
    <location>
        <begin position="102"/>
        <end position="112"/>
    </location>
</feature>
<evidence type="ECO:0000313" key="2">
    <source>
        <dbReference type="EMBL" id="PUU74674.1"/>
    </source>
</evidence>
<feature type="region of interest" description="Disordered" evidence="1">
    <location>
        <begin position="101"/>
        <end position="141"/>
    </location>
</feature>
<proteinExistence type="predicted"/>
<feature type="non-terminal residue" evidence="2">
    <location>
        <position position="141"/>
    </location>
</feature>
<dbReference type="OrthoDB" id="5305647at2759"/>
<keyword evidence="3" id="KW-1185">Reference proteome</keyword>